<protein>
    <submittedName>
        <fullName evidence="10">AI-2E family transporter</fullName>
    </submittedName>
</protein>
<evidence type="ECO:0000256" key="9">
    <source>
        <dbReference type="SAM" id="Phobius"/>
    </source>
</evidence>
<organism evidence="10 11">
    <name type="scientific">Nonomuraea antimicrobica</name>
    <dbReference type="NCBI Taxonomy" id="561173"/>
    <lineage>
        <taxon>Bacteria</taxon>
        <taxon>Bacillati</taxon>
        <taxon>Actinomycetota</taxon>
        <taxon>Actinomycetes</taxon>
        <taxon>Streptosporangiales</taxon>
        <taxon>Streptosporangiaceae</taxon>
        <taxon>Nonomuraea</taxon>
    </lineage>
</organism>
<dbReference type="PANTHER" id="PTHR21716">
    <property type="entry name" value="TRANSMEMBRANE PROTEIN"/>
    <property type="match status" value="1"/>
</dbReference>
<evidence type="ECO:0000256" key="5">
    <source>
        <dbReference type="ARBA" id="ARBA00022692"/>
    </source>
</evidence>
<feature type="transmembrane region" description="Helical" evidence="9">
    <location>
        <begin position="310"/>
        <end position="342"/>
    </location>
</feature>
<comment type="similarity">
    <text evidence="2">Belongs to the autoinducer-2 exporter (AI-2E) (TC 2.A.86) family.</text>
</comment>
<evidence type="ECO:0000256" key="3">
    <source>
        <dbReference type="ARBA" id="ARBA00022448"/>
    </source>
</evidence>
<evidence type="ECO:0000256" key="2">
    <source>
        <dbReference type="ARBA" id="ARBA00009773"/>
    </source>
</evidence>
<feature type="transmembrane region" description="Helical" evidence="9">
    <location>
        <begin position="216"/>
        <end position="237"/>
    </location>
</feature>
<dbReference type="Proteomes" id="UP001500902">
    <property type="component" value="Unassembled WGS sequence"/>
</dbReference>
<keyword evidence="7 9" id="KW-0472">Membrane</keyword>
<dbReference type="InterPro" id="IPR002549">
    <property type="entry name" value="AI-2E-like"/>
</dbReference>
<accession>A0ABP7BM56</accession>
<evidence type="ECO:0000256" key="1">
    <source>
        <dbReference type="ARBA" id="ARBA00004651"/>
    </source>
</evidence>
<sequence>MASHQERLSRLVPQTLARIAVWCACLIVIGVVVNYVFSFVAKMRIVALPVAVALLLTALLFPLTRHLRALGLRAIYATWVTMLVAFAVLSGTGWIIGVRAHEEFPGLVTQVRQTAKTVEGWLYTGPLHLKPIQLSGWVDDIAKLITERQQQITSTVLAGTVVVVEVLASIVLLLFVTFFLLKDGDRIWSWFLKGFGRMAPRVDRAGRTAWTTLSHYVQGTVAVATVHGVLMGLVLAIMGVPLWAALAVLIFFASFIPIVGILFAGAVATLVTLGAKGPIFALIFIGVLVVEQQLENHVLQPLIVGRVLHFHPLAIIIVLAVGGILAGIAGAVVAVPITAILYRAVPELFKADPIPLPAGPAHAPPAQDVPHEKGREQKD</sequence>
<feature type="transmembrane region" description="Helical" evidence="9">
    <location>
        <begin position="156"/>
        <end position="181"/>
    </location>
</feature>
<comment type="subcellular location">
    <subcellularLocation>
        <location evidence="1">Cell membrane</location>
        <topology evidence="1">Multi-pass membrane protein</topology>
    </subcellularLocation>
</comment>
<feature type="transmembrane region" description="Helical" evidence="9">
    <location>
        <begin position="75"/>
        <end position="96"/>
    </location>
</feature>
<keyword evidence="6 9" id="KW-1133">Transmembrane helix</keyword>
<evidence type="ECO:0000256" key="4">
    <source>
        <dbReference type="ARBA" id="ARBA00022475"/>
    </source>
</evidence>
<dbReference type="PANTHER" id="PTHR21716:SF53">
    <property type="entry name" value="PERMEASE PERM-RELATED"/>
    <property type="match status" value="1"/>
</dbReference>
<dbReference type="EMBL" id="BAAAZP010000049">
    <property type="protein sequence ID" value="GAA3661741.1"/>
    <property type="molecule type" value="Genomic_DNA"/>
</dbReference>
<evidence type="ECO:0000256" key="8">
    <source>
        <dbReference type="SAM" id="MobiDB-lite"/>
    </source>
</evidence>
<reference evidence="11" key="1">
    <citation type="journal article" date="2019" name="Int. J. Syst. Evol. Microbiol.">
        <title>The Global Catalogue of Microorganisms (GCM) 10K type strain sequencing project: providing services to taxonomists for standard genome sequencing and annotation.</title>
        <authorList>
            <consortium name="The Broad Institute Genomics Platform"/>
            <consortium name="The Broad Institute Genome Sequencing Center for Infectious Disease"/>
            <person name="Wu L."/>
            <person name="Ma J."/>
        </authorList>
    </citation>
    <scope>NUCLEOTIDE SEQUENCE [LARGE SCALE GENOMIC DNA]</scope>
    <source>
        <strain evidence="11">JCM 16904</strain>
    </source>
</reference>
<evidence type="ECO:0000256" key="6">
    <source>
        <dbReference type="ARBA" id="ARBA00022989"/>
    </source>
</evidence>
<feature type="compositionally biased region" description="Basic and acidic residues" evidence="8">
    <location>
        <begin position="369"/>
        <end position="379"/>
    </location>
</feature>
<comment type="caution">
    <text evidence="10">The sequence shown here is derived from an EMBL/GenBank/DDBJ whole genome shotgun (WGS) entry which is preliminary data.</text>
</comment>
<feature type="transmembrane region" description="Helical" evidence="9">
    <location>
        <begin position="243"/>
        <end position="263"/>
    </location>
</feature>
<dbReference type="Pfam" id="PF01594">
    <property type="entry name" value="AI-2E_transport"/>
    <property type="match status" value="1"/>
</dbReference>
<feature type="transmembrane region" description="Helical" evidence="9">
    <location>
        <begin position="43"/>
        <end position="63"/>
    </location>
</feature>
<evidence type="ECO:0000256" key="7">
    <source>
        <dbReference type="ARBA" id="ARBA00023136"/>
    </source>
</evidence>
<name>A0ABP7BM56_9ACTN</name>
<keyword evidence="11" id="KW-1185">Reference proteome</keyword>
<feature type="region of interest" description="Disordered" evidence="8">
    <location>
        <begin position="359"/>
        <end position="379"/>
    </location>
</feature>
<gene>
    <name evidence="10" type="ORF">GCM10022224_026590</name>
</gene>
<feature type="transmembrane region" description="Helical" evidence="9">
    <location>
        <begin position="270"/>
        <end position="290"/>
    </location>
</feature>
<keyword evidence="4" id="KW-1003">Cell membrane</keyword>
<evidence type="ECO:0000313" key="11">
    <source>
        <dbReference type="Proteomes" id="UP001500902"/>
    </source>
</evidence>
<evidence type="ECO:0000313" key="10">
    <source>
        <dbReference type="EMBL" id="GAA3661741.1"/>
    </source>
</evidence>
<feature type="transmembrane region" description="Helical" evidence="9">
    <location>
        <begin position="16"/>
        <end position="37"/>
    </location>
</feature>
<keyword evidence="3" id="KW-0813">Transport</keyword>
<proteinExistence type="inferred from homology"/>
<keyword evidence="5 9" id="KW-0812">Transmembrane</keyword>